<organism evidence="3 4">
    <name type="scientific">Methylobacterium aerolatum</name>
    <dbReference type="NCBI Taxonomy" id="418708"/>
    <lineage>
        <taxon>Bacteria</taxon>
        <taxon>Pseudomonadati</taxon>
        <taxon>Pseudomonadota</taxon>
        <taxon>Alphaproteobacteria</taxon>
        <taxon>Hyphomicrobiales</taxon>
        <taxon>Methylobacteriaceae</taxon>
        <taxon>Methylobacterium</taxon>
    </lineage>
</organism>
<proteinExistence type="predicted"/>
<gene>
    <name evidence="3" type="ORF">QO012_000879</name>
</gene>
<keyword evidence="4" id="KW-1185">Reference proteome</keyword>
<keyword evidence="1" id="KW-1133">Transmembrane helix</keyword>
<dbReference type="RefSeq" id="WP_238201247.1">
    <property type="nucleotide sequence ID" value="NZ_BPQE01000002.1"/>
</dbReference>
<reference evidence="3 4" key="1">
    <citation type="submission" date="2023-07" db="EMBL/GenBank/DDBJ databases">
        <title>Genomic Encyclopedia of Type Strains, Phase IV (KMG-IV): sequencing the most valuable type-strain genomes for metagenomic binning, comparative biology and taxonomic classification.</title>
        <authorList>
            <person name="Goeker M."/>
        </authorList>
    </citation>
    <scope>NUCLEOTIDE SEQUENCE [LARGE SCALE GENOMIC DNA]</scope>
    <source>
        <strain evidence="3 4">DSM 19013</strain>
    </source>
</reference>
<keyword evidence="1" id="KW-0812">Transmembrane</keyword>
<protein>
    <recommendedName>
        <fullName evidence="2">Phage tail lysozyme domain-containing protein</fullName>
    </recommendedName>
</protein>
<feature type="transmembrane region" description="Helical" evidence="1">
    <location>
        <begin position="228"/>
        <end position="249"/>
    </location>
</feature>
<feature type="domain" description="Phage tail lysozyme" evidence="2">
    <location>
        <begin position="35"/>
        <end position="156"/>
    </location>
</feature>
<dbReference type="InterPro" id="IPR041219">
    <property type="entry name" value="Phage_lysozyme2"/>
</dbReference>
<accession>A0ABU0HVM5</accession>
<comment type="caution">
    <text evidence="3">The sequence shown here is derived from an EMBL/GenBank/DDBJ whole genome shotgun (WGS) entry which is preliminary data.</text>
</comment>
<dbReference type="Proteomes" id="UP001231124">
    <property type="component" value="Unassembled WGS sequence"/>
</dbReference>
<evidence type="ECO:0000313" key="3">
    <source>
        <dbReference type="EMBL" id="MDQ0446390.1"/>
    </source>
</evidence>
<evidence type="ECO:0000259" key="2">
    <source>
        <dbReference type="Pfam" id="PF18013"/>
    </source>
</evidence>
<keyword evidence="1" id="KW-0472">Membrane</keyword>
<dbReference type="EMBL" id="JAUSVP010000002">
    <property type="protein sequence ID" value="MDQ0446390.1"/>
    <property type="molecule type" value="Genomic_DNA"/>
</dbReference>
<name>A0ABU0HVM5_9HYPH</name>
<dbReference type="Pfam" id="PF18013">
    <property type="entry name" value="Phage_lysozyme2"/>
    <property type="match status" value="1"/>
</dbReference>
<sequence>MTRPPPAGVRDAARADAFALRCARLGPELMRDLSLTDVQAAGLLGNLGHETGGFRFLQEITPVVPGSRGGWGIAQWTGPRRIAMERWCRERGLDPASDAANEGFLRVELTTTEAPALEALRRAATLEEATEAVCRRFERPGRVALPSRLAFARRALAAIRSAPSSAPALPAAGPPFTRAWRLIMTRVFLALAALAVTIIAASASPVWAADAAAAQTPWGAWLTTALQAVEASLVPMAAAALTAAIAKVAPWAATLLSRQWIEGAIRAGIEYGLNAVAGAVRGRTLSADLGPAVVAAATQHVVATSPAAIVRKAGGVQGVAARIFQALPLEAAASAETVLKPALQLLDGDRPRRS</sequence>
<dbReference type="Gene3D" id="1.10.530.10">
    <property type="match status" value="1"/>
</dbReference>
<feature type="transmembrane region" description="Helical" evidence="1">
    <location>
        <begin position="187"/>
        <end position="208"/>
    </location>
</feature>
<evidence type="ECO:0000256" key="1">
    <source>
        <dbReference type="SAM" id="Phobius"/>
    </source>
</evidence>
<evidence type="ECO:0000313" key="4">
    <source>
        <dbReference type="Proteomes" id="UP001231124"/>
    </source>
</evidence>